<evidence type="ECO:0000313" key="2">
    <source>
        <dbReference type="EMBL" id="ASS91276.1"/>
    </source>
</evidence>
<keyword evidence="1" id="KW-0472">Membrane</keyword>
<keyword evidence="1" id="KW-0812">Transmembrane</keyword>
<protein>
    <submittedName>
        <fullName evidence="2">Uncharacterized protein</fullName>
    </submittedName>
</protein>
<dbReference type="Proteomes" id="UP000214606">
    <property type="component" value="Chromosome"/>
</dbReference>
<name>A0A223E7Q2_9BACI</name>
<proteinExistence type="predicted"/>
<dbReference type="EMBL" id="CP017703">
    <property type="protein sequence ID" value="ASS91276.1"/>
    <property type="molecule type" value="Genomic_DNA"/>
</dbReference>
<sequence length="73" mass="8347">MKGCISVVDNELVGVFSYRPITALLPSVLIYVILSERSNQLYFTSYSIVLRKKFYHIELNAFASRFAKKARGL</sequence>
<evidence type="ECO:0000256" key="1">
    <source>
        <dbReference type="SAM" id="Phobius"/>
    </source>
</evidence>
<dbReference type="KEGG" id="apak:AP3564_14585"/>
<organism evidence="2 3">
    <name type="scientific">Aeribacillus pallidus</name>
    <dbReference type="NCBI Taxonomy" id="33936"/>
    <lineage>
        <taxon>Bacteria</taxon>
        <taxon>Bacillati</taxon>
        <taxon>Bacillota</taxon>
        <taxon>Bacilli</taxon>
        <taxon>Bacillales</taxon>
        <taxon>Bacillaceae</taxon>
        <taxon>Aeribacillus</taxon>
    </lineage>
</organism>
<feature type="transmembrane region" description="Helical" evidence="1">
    <location>
        <begin position="16"/>
        <end position="34"/>
    </location>
</feature>
<evidence type="ECO:0000313" key="3">
    <source>
        <dbReference type="Proteomes" id="UP000214606"/>
    </source>
</evidence>
<accession>A0A223E7Q2</accession>
<gene>
    <name evidence="2" type="ORF">AP3564_14585</name>
</gene>
<keyword evidence="1" id="KW-1133">Transmembrane helix</keyword>
<dbReference type="AlphaFoldDB" id="A0A223E7Q2"/>
<reference evidence="2 3" key="1">
    <citation type="submission" date="2016-10" db="EMBL/GenBank/DDBJ databases">
        <title>The whole genome sequencing and assembly of Aeribacillus pallidus KCTC3564 strain.</title>
        <authorList>
            <person name="Lee Y.-J."/>
            <person name="Park M.-K."/>
            <person name="Yi H."/>
            <person name="Bahn Y.-S."/>
            <person name="Kim J.F."/>
            <person name="Lee D.-W."/>
        </authorList>
    </citation>
    <scope>NUCLEOTIDE SEQUENCE [LARGE SCALE GENOMIC DNA]</scope>
    <source>
        <strain evidence="2 3">KCTC3564</strain>
    </source>
</reference>